<sequence>MAAPVEQGVQSDSLPAGDFPPKKLARQLDFTLYGPVSATVAASEQPQRRPAQPQQALTQAKQHLPSSPVTTKTSETSTGAAAPSSVPVLPLPRTSVLLKPDSPKPHPRPGFEVKDGTPKKKRQCNCKNSKCLKLYCECFASGSYCGDGCNCVNCHNNIENEAARQEAVEATLERNPNAFRPKIASSPPAIRDSREAELPLLGKHNKGCNCKKSGCLKKYCECFQANILCSENCKCCDCKNFEGSDERRALFHGDHGRNIAYAQQAANAAITGAIGSSGYGSSPASKKRKNQETLFGPGLKDPSVQKLAQFPQVNTLKNPSPSSLGFMPGRAVNPAGTGSTKVTYRPLLADIIQPEDVKELCKLLVVVSGEAARALAVKKDEEEKAAESEDRTSTTSASLAQNRDEHQKEPYGQIRSGNEHLNGGRADIMATESEQDGPEVQGGGRPMSPGTLALMCDEQDSMFMASSSHNAGASSRFPSGQSMPEIYIEQERCILTEFRDCLRNLITYGKIKEAKYSSMATKSDSSNLQEAVTSGIPRSSIPSSSGVIQNAIFGAVPFSSCKPPKAGPPGVDNGELQLKIEKVEL</sequence>
<feature type="region of interest" description="Disordered" evidence="4">
    <location>
        <begin position="40"/>
        <end position="122"/>
    </location>
</feature>
<feature type="domain" description="CRC" evidence="5">
    <location>
        <begin position="120"/>
        <end position="243"/>
    </location>
</feature>
<feature type="region of interest" description="Disordered" evidence="4">
    <location>
        <begin position="314"/>
        <end position="340"/>
    </location>
</feature>
<feature type="region of interest" description="Disordered" evidence="4">
    <location>
        <begin position="279"/>
        <end position="298"/>
    </location>
</feature>
<dbReference type="GO" id="GO:0005634">
    <property type="term" value="C:nucleus"/>
    <property type="evidence" value="ECO:0007669"/>
    <property type="project" value="UniProtKB-SubCell"/>
</dbReference>
<dbReference type="InterPro" id="IPR033467">
    <property type="entry name" value="Tesmin/TSO1-like_CXC"/>
</dbReference>
<organism evidence="6 7">
    <name type="scientific">Spirodela intermedia</name>
    <name type="common">Intermediate duckweed</name>
    <dbReference type="NCBI Taxonomy" id="51605"/>
    <lineage>
        <taxon>Eukaryota</taxon>
        <taxon>Viridiplantae</taxon>
        <taxon>Streptophyta</taxon>
        <taxon>Embryophyta</taxon>
        <taxon>Tracheophyta</taxon>
        <taxon>Spermatophyta</taxon>
        <taxon>Magnoliopsida</taxon>
        <taxon>Liliopsida</taxon>
        <taxon>Araceae</taxon>
        <taxon>Lemnoideae</taxon>
        <taxon>Spirodela</taxon>
    </lineage>
</organism>
<dbReference type="SMART" id="SM01114">
    <property type="entry name" value="CXC"/>
    <property type="match status" value="2"/>
</dbReference>
<feature type="compositionally biased region" description="Polar residues" evidence="4">
    <location>
        <begin position="314"/>
        <end position="323"/>
    </location>
</feature>
<proteinExistence type="inferred from homology"/>
<dbReference type="EMBL" id="LR746272">
    <property type="protein sequence ID" value="CAA7402748.1"/>
    <property type="molecule type" value="Genomic_DNA"/>
</dbReference>
<feature type="compositionally biased region" description="Polar residues" evidence="4">
    <location>
        <begin position="64"/>
        <end position="79"/>
    </location>
</feature>
<evidence type="ECO:0000256" key="4">
    <source>
        <dbReference type="SAM" id="MobiDB-lite"/>
    </source>
</evidence>
<dbReference type="InterPro" id="IPR005172">
    <property type="entry name" value="CRC"/>
</dbReference>
<feature type="compositionally biased region" description="Low complexity" evidence="4">
    <location>
        <begin position="41"/>
        <end position="62"/>
    </location>
</feature>
<feature type="region of interest" description="Disordered" evidence="4">
    <location>
        <begin position="375"/>
        <end position="423"/>
    </location>
</feature>
<dbReference type="PROSITE" id="PS51634">
    <property type="entry name" value="CRC"/>
    <property type="match status" value="1"/>
</dbReference>
<evidence type="ECO:0000313" key="6">
    <source>
        <dbReference type="EMBL" id="CAA7402748.1"/>
    </source>
</evidence>
<comment type="subcellular location">
    <subcellularLocation>
        <location evidence="1">Nucleus</location>
    </subcellularLocation>
</comment>
<comment type="similarity">
    <text evidence="2">Belongs to the lin-54 family.</text>
</comment>
<dbReference type="OrthoDB" id="6283463at2759"/>
<feature type="compositionally biased region" description="Basic and acidic residues" evidence="4">
    <location>
        <begin position="377"/>
        <end position="392"/>
    </location>
</feature>
<keyword evidence="7" id="KW-1185">Reference proteome</keyword>
<evidence type="ECO:0000256" key="3">
    <source>
        <dbReference type="ARBA" id="ARBA00023242"/>
    </source>
</evidence>
<dbReference type="Proteomes" id="UP000663760">
    <property type="component" value="Chromosome 9"/>
</dbReference>
<dbReference type="PANTHER" id="PTHR12446">
    <property type="entry name" value="TESMIN/TSO1-RELATED"/>
    <property type="match status" value="1"/>
</dbReference>
<feature type="compositionally biased region" description="Basic and acidic residues" evidence="4">
    <location>
        <begin position="101"/>
        <end position="118"/>
    </location>
</feature>
<gene>
    <name evidence="6" type="ORF">SI8410_09013426</name>
</gene>
<evidence type="ECO:0000256" key="1">
    <source>
        <dbReference type="ARBA" id="ARBA00004123"/>
    </source>
</evidence>
<evidence type="ECO:0000313" key="7">
    <source>
        <dbReference type="Proteomes" id="UP000663760"/>
    </source>
</evidence>
<accession>A0A7I8L0B5</accession>
<keyword evidence="3" id="KW-0539">Nucleus</keyword>
<dbReference type="PANTHER" id="PTHR12446:SF34">
    <property type="entry name" value="PROTEIN LIN-54 HOMOLOG"/>
    <property type="match status" value="1"/>
</dbReference>
<protein>
    <recommendedName>
        <fullName evidence="5">CRC domain-containing protein</fullName>
    </recommendedName>
</protein>
<dbReference type="InterPro" id="IPR028307">
    <property type="entry name" value="Lin-54_fam"/>
</dbReference>
<reference evidence="6" key="1">
    <citation type="submission" date="2020-02" db="EMBL/GenBank/DDBJ databases">
        <authorList>
            <person name="Scholz U."/>
            <person name="Mascher M."/>
            <person name="Fiebig A."/>
        </authorList>
    </citation>
    <scope>NUCLEOTIDE SEQUENCE</scope>
</reference>
<evidence type="ECO:0000256" key="2">
    <source>
        <dbReference type="ARBA" id="ARBA00007267"/>
    </source>
</evidence>
<dbReference type="AlphaFoldDB" id="A0A7I8L0B5"/>
<evidence type="ECO:0000259" key="5">
    <source>
        <dbReference type="PROSITE" id="PS51634"/>
    </source>
</evidence>
<feature type="region of interest" description="Disordered" evidence="4">
    <location>
        <begin position="1"/>
        <end position="22"/>
    </location>
</feature>
<dbReference type="GO" id="GO:0006355">
    <property type="term" value="P:regulation of DNA-templated transcription"/>
    <property type="evidence" value="ECO:0007669"/>
    <property type="project" value="TreeGrafter"/>
</dbReference>
<dbReference type="Pfam" id="PF03638">
    <property type="entry name" value="TCR"/>
    <property type="match status" value="2"/>
</dbReference>
<name>A0A7I8L0B5_SPIIN</name>